<organism evidence="4 5">
    <name type="scientific">Glaciecola petra</name>
    <dbReference type="NCBI Taxonomy" id="3075602"/>
    <lineage>
        <taxon>Bacteria</taxon>
        <taxon>Pseudomonadati</taxon>
        <taxon>Pseudomonadota</taxon>
        <taxon>Gammaproteobacteria</taxon>
        <taxon>Alteromonadales</taxon>
        <taxon>Alteromonadaceae</taxon>
        <taxon>Glaciecola</taxon>
    </lineage>
</organism>
<dbReference type="Pfam" id="PF10531">
    <property type="entry name" value="SLBB"/>
    <property type="match status" value="4"/>
</dbReference>
<dbReference type="Gene3D" id="3.10.560.10">
    <property type="entry name" value="Outer membrane lipoprotein wza domain like"/>
    <property type="match status" value="5"/>
</dbReference>
<keyword evidence="1" id="KW-0732">Signal</keyword>
<keyword evidence="5" id="KW-1185">Reference proteome</keyword>
<protein>
    <submittedName>
        <fullName evidence="4">SLBB domain-containing protein</fullName>
    </submittedName>
</protein>
<dbReference type="EMBL" id="JAVRHX010000001">
    <property type="protein sequence ID" value="MDT0593660.1"/>
    <property type="molecule type" value="Genomic_DNA"/>
</dbReference>
<dbReference type="Proteomes" id="UP001253545">
    <property type="component" value="Unassembled WGS sequence"/>
</dbReference>
<gene>
    <name evidence="4" type="ORF">RM552_02235</name>
</gene>
<name>A0ABU2ZMM4_9ALTE</name>
<accession>A0ABU2ZMM4</accession>
<evidence type="ECO:0000313" key="4">
    <source>
        <dbReference type="EMBL" id="MDT0593660.1"/>
    </source>
</evidence>
<comment type="caution">
    <text evidence="4">The sequence shown here is derived from an EMBL/GenBank/DDBJ whole genome shotgun (WGS) entry which is preliminary data.</text>
</comment>
<feature type="domain" description="Soluble ligand binding" evidence="3">
    <location>
        <begin position="207"/>
        <end position="257"/>
    </location>
</feature>
<reference evidence="4 5" key="1">
    <citation type="submission" date="2023-09" db="EMBL/GenBank/DDBJ databases">
        <authorList>
            <person name="Rey-Velasco X."/>
        </authorList>
    </citation>
    <scope>NUCLEOTIDE SEQUENCE [LARGE SCALE GENOMIC DNA]</scope>
    <source>
        <strain evidence="4 5">P117</strain>
    </source>
</reference>
<evidence type="ECO:0000313" key="5">
    <source>
        <dbReference type="Proteomes" id="UP001253545"/>
    </source>
</evidence>
<evidence type="ECO:0000256" key="1">
    <source>
        <dbReference type="ARBA" id="ARBA00022729"/>
    </source>
</evidence>
<feature type="domain" description="Polysaccharide export protein N-terminal" evidence="2">
    <location>
        <begin position="125"/>
        <end position="197"/>
    </location>
</feature>
<dbReference type="PANTHER" id="PTHR33619:SF3">
    <property type="entry name" value="POLYSACCHARIDE EXPORT PROTEIN GFCE-RELATED"/>
    <property type="match status" value="1"/>
</dbReference>
<dbReference type="InterPro" id="IPR049712">
    <property type="entry name" value="Poly_export"/>
</dbReference>
<feature type="domain" description="Soluble ligand binding" evidence="3">
    <location>
        <begin position="639"/>
        <end position="670"/>
    </location>
</feature>
<dbReference type="Pfam" id="PF02563">
    <property type="entry name" value="Poly_export"/>
    <property type="match status" value="1"/>
</dbReference>
<dbReference type="PANTHER" id="PTHR33619">
    <property type="entry name" value="POLYSACCHARIDE EXPORT PROTEIN GFCE-RELATED"/>
    <property type="match status" value="1"/>
</dbReference>
<evidence type="ECO:0000259" key="2">
    <source>
        <dbReference type="Pfam" id="PF02563"/>
    </source>
</evidence>
<feature type="domain" description="Soluble ligand binding" evidence="3">
    <location>
        <begin position="289"/>
        <end position="334"/>
    </location>
</feature>
<dbReference type="InterPro" id="IPR019554">
    <property type="entry name" value="Soluble_ligand-bd"/>
</dbReference>
<dbReference type="RefSeq" id="WP_311367165.1">
    <property type="nucleotide sequence ID" value="NZ_JAVRHX010000001.1"/>
</dbReference>
<evidence type="ECO:0000259" key="3">
    <source>
        <dbReference type="Pfam" id="PF10531"/>
    </source>
</evidence>
<proteinExistence type="predicted"/>
<dbReference type="InterPro" id="IPR003715">
    <property type="entry name" value="Poly_export_N"/>
</dbReference>
<sequence>MKVLQFTFISILTMVLLLTIKNVLAQSFVPSAQQIEQFKNLPRSQQEALARQMGFDLSLLDGAQQAQASVQQEEDFVVREVNEEKISEQLAKQSIVEEQTKELKPFGYNLFNARNEIISPSTNTPVPSNYIIGPGDSIQLQVFGKETGSYELVVNSEGNIDLPDLGPLMVAGANFQELKTLVKSTFDEQKIGVNPFVSMGKVRTIQVFLVGEVYRPGPLVVNGLSTVSSALLNSGGVNDIGSLRKIELKRQGKTITTFDLYDLIVLGDTSKDIRLEQGDVLFVPTAKNIVSLDGQIRRPAIYEMLDGESFTQLIDFAGGLLPTADQDSLQLIRFVDDVGLTISNVSARNKSLKKMQIKNGDFLRVPKATLEFSNAILISGAINLPSVLADTGSLKLSNILTEQTLMANSDLQYSIIARRSKFGQKTEIIQFKPIEVLSGDFDLELQAFDELIVFDRIAQNNAGGLIGKVTGGNLRTSQDDLKSDEASFLQKVERNRFTTKVFGNEKSDNFSRRALLAPIISRLKSEASESNPVRLVEITGEVKYPGVYPLAEEFSLSKALNAAGGLTEAAHLESAEVTSIEFNSGAADIVHKRINLLHQLVLPDSQQIKLQSKDVLNIVRIPEWYENNSVELRGEFVFPGTYQISRGETLFDVVKRAGGFTSNASLGAAVFSREELKTKEKDNIDKAVDDLRQELANNNLSNSQFSRTIDYENATKILEDLTSIEPVGRMIIDLEKIASESLDADVELKNGDLLVVPNITPAISIIGEVFVSTTYRYDDSLSLDEYIKLAGGLREYADESKTYIVRANGSVFVPESSFWFSNENSVMLLPGDTIVVPRDVTNYDNISIWQGVTQIIYQTAVAIAAIGSL</sequence>
<feature type="domain" description="Soluble ligand binding" evidence="3">
    <location>
        <begin position="536"/>
        <end position="578"/>
    </location>
</feature>